<gene>
    <name evidence="2" type="ORF">MC7420_5558</name>
</gene>
<accession>B4VPS9</accession>
<dbReference type="Proteomes" id="UP000003835">
    <property type="component" value="Unassembled WGS sequence"/>
</dbReference>
<name>B4VPS9_9CYAN</name>
<dbReference type="STRING" id="118168.MC7420_5558"/>
<dbReference type="HOGENOM" id="CLU_3182439_0_0_3"/>
<organism evidence="2 3">
    <name type="scientific">Coleofasciculus chthonoplastes PCC 7420</name>
    <dbReference type="NCBI Taxonomy" id="118168"/>
    <lineage>
        <taxon>Bacteria</taxon>
        <taxon>Bacillati</taxon>
        <taxon>Cyanobacteriota</taxon>
        <taxon>Cyanophyceae</taxon>
        <taxon>Coleofasciculales</taxon>
        <taxon>Coleofasciculaceae</taxon>
        <taxon>Coleofasciculus</taxon>
    </lineage>
</organism>
<evidence type="ECO:0000313" key="3">
    <source>
        <dbReference type="Proteomes" id="UP000003835"/>
    </source>
</evidence>
<feature type="region of interest" description="Disordered" evidence="1">
    <location>
        <begin position="23"/>
        <end position="46"/>
    </location>
</feature>
<reference evidence="2 3" key="1">
    <citation type="submission" date="2008-07" db="EMBL/GenBank/DDBJ databases">
        <authorList>
            <person name="Tandeau de Marsac N."/>
            <person name="Ferriera S."/>
            <person name="Johnson J."/>
            <person name="Kravitz S."/>
            <person name="Beeson K."/>
            <person name="Sutton G."/>
            <person name="Rogers Y.-H."/>
            <person name="Friedman R."/>
            <person name="Frazier M."/>
            <person name="Venter J.C."/>
        </authorList>
    </citation>
    <scope>NUCLEOTIDE SEQUENCE [LARGE SCALE GENOMIC DNA]</scope>
    <source>
        <strain evidence="2 3">PCC 7420</strain>
    </source>
</reference>
<sequence length="46" mass="5239">MLDTPCIQAKLVKSADFLTVKVRRDSAKPKPRRFETPNPELTGVRK</sequence>
<proteinExistence type="predicted"/>
<dbReference type="EMBL" id="DS989847">
    <property type="protein sequence ID" value="EDX76124.1"/>
    <property type="molecule type" value="Genomic_DNA"/>
</dbReference>
<dbReference type="AlphaFoldDB" id="B4VPS9"/>
<protein>
    <submittedName>
        <fullName evidence="2">Uncharacterized protein</fullName>
    </submittedName>
</protein>
<evidence type="ECO:0000313" key="2">
    <source>
        <dbReference type="EMBL" id="EDX76124.1"/>
    </source>
</evidence>
<feature type="compositionally biased region" description="Basic and acidic residues" evidence="1">
    <location>
        <begin position="23"/>
        <end position="35"/>
    </location>
</feature>
<keyword evidence="3" id="KW-1185">Reference proteome</keyword>
<evidence type="ECO:0000256" key="1">
    <source>
        <dbReference type="SAM" id="MobiDB-lite"/>
    </source>
</evidence>